<dbReference type="InterPro" id="IPR055411">
    <property type="entry name" value="LRR_FXL15/At3g58940/PEG3-like"/>
</dbReference>
<keyword evidence="5" id="KW-1185">Reference proteome</keyword>
<feature type="domain" description="F-box" evidence="2">
    <location>
        <begin position="1153"/>
        <end position="1193"/>
    </location>
</feature>
<evidence type="ECO:0008006" key="6">
    <source>
        <dbReference type="Google" id="ProtNLM"/>
    </source>
</evidence>
<comment type="caution">
    <text evidence="4">The sequence shown here is derived from an EMBL/GenBank/DDBJ whole genome shotgun (WGS) entry which is preliminary data.</text>
</comment>
<feature type="non-terminal residue" evidence="4">
    <location>
        <position position="1"/>
    </location>
</feature>
<dbReference type="Gene3D" id="3.80.10.10">
    <property type="entry name" value="Ribonuclease Inhibitor"/>
    <property type="match status" value="3"/>
</dbReference>
<accession>A0ABQ7YD49</accession>
<dbReference type="InterPro" id="IPR001810">
    <property type="entry name" value="F-box_dom"/>
</dbReference>
<feature type="domain" description="F-box" evidence="2">
    <location>
        <begin position="741"/>
        <end position="780"/>
    </location>
</feature>
<dbReference type="SMART" id="SM00256">
    <property type="entry name" value="FBOX"/>
    <property type="match status" value="4"/>
</dbReference>
<dbReference type="PANTHER" id="PTHR31900">
    <property type="entry name" value="F-BOX/RNI SUPERFAMILY PROTEIN-RELATED"/>
    <property type="match status" value="1"/>
</dbReference>
<dbReference type="InterPro" id="IPR053781">
    <property type="entry name" value="F-box_AtFBL13-like"/>
</dbReference>
<dbReference type="Proteomes" id="UP000824890">
    <property type="component" value="Unassembled WGS sequence"/>
</dbReference>
<evidence type="ECO:0000259" key="3">
    <source>
        <dbReference type="SMART" id="SM00579"/>
    </source>
</evidence>
<dbReference type="SMART" id="SM00579">
    <property type="entry name" value="FBD"/>
    <property type="match status" value="5"/>
</dbReference>
<feature type="domain" description="FBD" evidence="3">
    <location>
        <begin position="542"/>
        <end position="612"/>
    </location>
</feature>
<gene>
    <name evidence="4" type="ORF">HID58_082246</name>
</gene>
<feature type="domain" description="FBD" evidence="3">
    <location>
        <begin position="1492"/>
        <end position="1562"/>
    </location>
</feature>
<dbReference type="SUPFAM" id="SSF52047">
    <property type="entry name" value="RNI-like"/>
    <property type="match status" value="3"/>
</dbReference>
<dbReference type="InterPro" id="IPR032675">
    <property type="entry name" value="LRR_dom_sf"/>
</dbReference>
<dbReference type="Pfam" id="PF08387">
    <property type="entry name" value="FBD"/>
    <property type="match status" value="5"/>
</dbReference>
<feature type="region of interest" description="Disordered" evidence="1">
    <location>
        <begin position="158"/>
        <end position="178"/>
    </location>
</feature>
<dbReference type="InterPro" id="IPR050232">
    <property type="entry name" value="FBL13/AtMIF1-like"/>
</dbReference>
<organism evidence="4 5">
    <name type="scientific">Brassica napus</name>
    <name type="common">Rape</name>
    <dbReference type="NCBI Taxonomy" id="3708"/>
    <lineage>
        <taxon>Eukaryota</taxon>
        <taxon>Viridiplantae</taxon>
        <taxon>Streptophyta</taxon>
        <taxon>Embryophyta</taxon>
        <taxon>Tracheophyta</taxon>
        <taxon>Spermatophyta</taxon>
        <taxon>Magnoliopsida</taxon>
        <taxon>eudicotyledons</taxon>
        <taxon>Gunneridae</taxon>
        <taxon>Pentapetalae</taxon>
        <taxon>rosids</taxon>
        <taxon>malvids</taxon>
        <taxon>Brassicales</taxon>
        <taxon>Brassicaceae</taxon>
        <taxon>Brassiceae</taxon>
        <taxon>Brassica</taxon>
    </lineage>
</organism>
<dbReference type="SUPFAM" id="SSF81383">
    <property type="entry name" value="F-box domain"/>
    <property type="match status" value="4"/>
</dbReference>
<feature type="domain" description="FBD" evidence="3">
    <location>
        <begin position="1970"/>
        <end position="2040"/>
    </location>
</feature>
<feature type="compositionally biased region" description="Acidic residues" evidence="1">
    <location>
        <begin position="158"/>
        <end position="167"/>
    </location>
</feature>
<dbReference type="Pfam" id="PF00646">
    <property type="entry name" value="F-box"/>
    <property type="match status" value="4"/>
</dbReference>
<dbReference type="EMBL" id="JAGKQM010000018">
    <property type="protein sequence ID" value="KAH0865035.1"/>
    <property type="molecule type" value="Genomic_DNA"/>
</dbReference>
<name>A0ABQ7YD49_BRANA</name>
<dbReference type="Pfam" id="PF24758">
    <property type="entry name" value="LRR_At5g56370"/>
    <property type="match status" value="3"/>
</dbReference>
<dbReference type="InterPro" id="IPR036047">
    <property type="entry name" value="F-box-like_dom_sf"/>
</dbReference>
<dbReference type="PANTHER" id="PTHR31900:SF28">
    <property type="entry name" value="FBD DOMAIN-CONTAINING PROTEIN"/>
    <property type="match status" value="1"/>
</dbReference>
<evidence type="ECO:0000259" key="2">
    <source>
        <dbReference type="SMART" id="SM00256"/>
    </source>
</evidence>
<evidence type="ECO:0000313" key="5">
    <source>
        <dbReference type="Proteomes" id="UP000824890"/>
    </source>
</evidence>
<feature type="domain" description="FBD" evidence="3">
    <location>
        <begin position="1078"/>
        <end position="1149"/>
    </location>
</feature>
<proteinExistence type="predicted"/>
<dbReference type="InterPro" id="IPR006566">
    <property type="entry name" value="FBD"/>
</dbReference>
<protein>
    <recommendedName>
        <fullName evidence="6">FBD domain-containing protein</fullName>
    </recommendedName>
</protein>
<reference evidence="4 5" key="1">
    <citation type="submission" date="2021-05" db="EMBL/GenBank/DDBJ databases">
        <title>Genome Assembly of Synthetic Allotetraploid Brassica napus Reveals Homoeologous Exchanges between Subgenomes.</title>
        <authorList>
            <person name="Davis J.T."/>
        </authorList>
    </citation>
    <scope>NUCLEOTIDE SEQUENCE [LARGE SCALE GENOMIC DNA]</scope>
    <source>
        <strain evidence="5">cv. Da-Ae</strain>
        <tissue evidence="4">Seedling</tissue>
    </source>
</reference>
<evidence type="ECO:0000256" key="1">
    <source>
        <dbReference type="SAM" id="MobiDB-lite"/>
    </source>
</evidence>
<feature type="domain" description="F-box" evidence="2">
    <location>
        <begin position="1721"/>
        <end position="1760"/>
    </location>
</feature>
<dbReference type="CDD" id="cd22160">
    <property type="entry name" value="F-box_AtFBL13-like"/>
    <property type="match status" value="4"/>
</dbReference>
<feature type="domain" description="F-box" evidence="2">
    <location>
        <begin position="206"/>
        <end position="245"/>
    </location>
</feature>
<sequence length="2040" mass="232461">AAVAGDVDGGAPAVDGFVAVDDEFVFEADEHVGGEDDPEGLFLDDGVAESSWGWILPFLPPSVPRPKPMEQSARRWRLEDQSEEVQRQQSSIGLPVRQLEEEEESCLRERDALIELKYETLEKCGGRESGEVVLPYDVESDGVRGRMLVGESEISGLEECEEEDAEEGNGGGEVRKQHQSQLMNSEYFISPSNRRERLTMDRISGLSDELLVKILLFVPTKVAVSTSILSKRWEYLWMGLPKLDYGRIDCSESECERLRCFLVRNLPLHRAQVIESFRLRVGCSCFKPENIQMLVLTAVSHCLRELKIVYESDSAELDILPSNLFTCKSLVFLKLAGDIILDVPRMVSLPSLKTLKLQKIVCCNGETLQRLLSNCPILEDLMVDLHDYDYTGKLSIVVPSLQSLSLFIPYRREIDGFVIETPSLKYFKLRDDSWHDHYSLIGNMPFLTEAYVDVDPPHISSVIRSITSVKRLAICSQDMLDEGFVFNQLEHLEVCLCTLLFSNQLVRLLNASSKLKRLDMSLTDGHVPRGMDDWNRPSTVPECLLSSLQSLNWLEYTGEPQERDIVVYILKHALHLKTATITLTESDFTKLDMIKELARSSRASTTCELMRSITTPRNQVTHTVRGLHRQTLKQPSRTILKNPRPRVMDEWNQPNTVPECLFSSLQRLSWSEYTGEPQERDTVVYILKHALHLKTATIKSSELEVPKFEMLKELSLSSRASAACQLINNGGTLDMDIISGLPDELLIKILMLVPTKVAVSTTILSKRWERLWMWLTKLDYGPRNCSESECEKLRCFLDRNLPLHRAPVLESFRLDLCCSRFKPPETINMWIGIAVSHCLRELEMMLYESDPAKPFVLPSNLYACKSLVVLKLGGDILLDVPTMASLPSLKTMELQSVRYFSDKTLPLLLSKCPLLEDLVVDLREDDTPRYLGVVVPSLQSLSLYIPYNNHIIDGFVLVTPALKYFKLMDYNEHYCLIENMPNLIEAYLDVDCPDIKDLIGSITSVKRLSICSKDMLDEGFVFNQLEHLEVCLCMEHSSNQLFRLLKASSNLKRLDISLMRGHVSQGMDDWNQPTTVPECLLSSMQTLNLSEYTGEPQEREIVVYILKHAVHLKTATIKSSSELGVPKSEMLKELELSSRASAACQLMFEISELSDELLVKILLLVPTKVAVSTSILSKRWKYLWMWLPKLEFSYRHVVDPECERLQSFLDRNLPLHRAPVIESFRFYICCSCLKPKNIKMWVSTAVSHCLRELDISRRSDSPDKPDILPSILFTCKSLVVLKLVGHILLDVPRMVSLPSLKTLQLLRVRYFNEETLQRLLSNCPVLEDLVLVLSNGDTTEKLTVVVSSLLSLSLYLSHYLKIDGYVIETPSLKYFKLVDDSCRNHYCLIENMPFLVEAYLDVNLPDINSLIGSIASVKRLEICSEAIMMLDEGFVFNQLEHLEVCLCKDHSYNQLVRLLNSSSNLQGLRLFYMDIHYTPKRGYWNQPTTVPECLLSSLQSLSWSLYTGEPQERDSLVYILKHALHLKTATVESCECEVPRSEMLKELELSYRASAACQLILVNDCADVGEIRNMISRSVCIHVSCGWRVVAIPRRNSSTEPKTLYFLLQKNSIIVKQKGVIILFDLLHMYLYFMVLLSPISISQDKRMKEDLPKGPSESTILSVASSAIANLAMNEKSQDLIMNKGGAQLLARNAYAKANMAIYLKKLCVGIIDMDRISGLSDELLVKILLFVPTKVAVSTSILSKRWEYLWMWLPKLEYGGRNCSEPESKRLQCFLDRNLSLQRAPVIEIFRLELCKSRFKPENVNMWVVNAVYHKVRELEIVYESYPAKPNILPSNLYTCESLVILKLEGDILLGVPRMSHDRLIENMPYLIEAYVDCCRPDINSLIGSITSVRRLAICLETMLDEVFVFNQLEHLEVCLCKEHFSNQLFRLLKASSKLKRLHLFFMNSDHYVQADMDDWNEPSTAPECILSSLQSLSWLKYTGEPQEREVVVYILKHALHLKTATIKSFESEVPKFDTLKELALSSRASATCQLMFD</sequence>
<feature type="domain" description="FBD" evidence="3">
    <location>
        <begin position="659"/>
        <end position="729"/>
    </location>
</feature>
<evidence type="ECO:0000313" key="4">
    <source>
        <dbReference type="EMBL" id="KAH0865035.1"/>
    </source>
</evidence>